<gene>
    <name evidence="4" type="ORF">LLUT_LOCUS11564</name>
</gene>
<dbReference type="InterPro" id="IPR047415">
    <property type="entry name" value="Pcf11_CID"/>
</dbReference>
<feature type="region of interest" description="Disordered" evidence="2">
    <location>
        <begin position="728"/>
        <end position="782"/>
    </location>
</feature>
<dbReference type="EMBL" id="CAXHTB010000008">
    <property type="protein sequence ID" value="CAL0310504.1"/>
    <property type="molecule type" value="Genomic_DNA"/>
</dbReference>
<evidence type="ECO:0000313" key="4">
    <source>
        <dbReference type="EMBL" id="CAL0310504.1"/>
    </source>
</evidence>
<dbReference type="PANTHER" id="PTHR15921">
    <property type="entry name" value="PRE-MRNA CLEAVAGE COMPLEX II"/>
    <property type="match status" value="1"/>
</dbReference>
<dbReference type="CDD" id="cd16982">
    <property type="entry name" value="CID_Pcf11"/>
    <property type="match status" value="1"/>
</dbReference>
<feature type="region of interest" description="Disordered" evidence="2">
    <location>
        <begin position="218"/>
        <end position="245"/>
    </location>
</feature>
<dbReference type="PANTHER" id="PTHR15921:SF3">
    <property type="entry name" value="PRE-MRNA CLEAVAGE COMPLEX 2 PROTEIN PCF11"/>
    <property type="match status" value="1"/>
</dbReference>
<comment type="caution">
    <text evidence="4">The sequence shown here is derived from an EMBL/GenBank/DDBJ whole genome shotgun (WGS) entry which is preliminary data.</text>
</comment>
<feature type="compositionally biased region" description="Polar residues" evidence="2">
    <location>
        <begin position="227"/>
        <end position="241"/>
    </location>
</feature>
<dbReference type="GO" id="GO:0031124">
    <property type="term" value="P:mRNA 3'-end processing"/>
    <property type="evidence" value="ECO:0007669"/>
    <property type="project" value="InterPro"/>
</dbReference>
<keyword evidence="5" id="KW-1185">Reference proteome</keyword>
<evidence type="ECO:0000256" key="2">
    <source>
        <dbReference type="SAM" id="MobiDB-lite"/>
    </source>
</evidence>
<proteinExistence type="predicted"/>
<feature type="region of interest" description="Disordered" evidence="2">
    <location>
        <begin position="1"/>
        <end position="88"/>
    </location>
</feature>
<dbReference type="GO" id="GO:0005849">
    <property type="term" value="C:mRNA cleavage factor complex"/>
    <property type="evidence" value="ECO:0007669"/>
    <property type="project" value="TreeGrafter"/>
</dbReference>
<dbReference type="PROSITE" id="PS00028">
    <property type="entry name" value="ZINC_FINGER_C2H2_1"/>
    <property type="match status" value="1"/>
</dbReference>
<feature type="compositionally biased region" description="Basic and acidic residues" evidence="2">
    <location>
        <begin position="59"/>
        <end position="70"/>
    </location>
</feature>
<accession>A0AAV1WME1</accession>
<dbReference type="PROSITE" id="PS51391">
    <property type="entry name" value="CID"/>
    <property type="match status" value="1"/>
</dbReference>
<dbReference type="SMART" id="SM00582">
    <property type="entry name" value="RPR"/>
    <property type="match status" value="1"/>
</dbReference>
<evidence type="ECO:0000313" key="5">
    <source>
        <dbReference type="Proteomes" id="UP001497480"/>
    </source>
</evidence>
<dbReference type="Pfam" id="PF23228">
    <property type="entry name" value="zf_PCFS4"/>
    <property type="match status" value="1"/>
</dbReference>
<name>A0AAV1WME1_LUPLU</name>
<dbReference type="InterPro" id="IPR057242">
    <property type="entry name" value="PCFS4-like"/>
</dbReference>
<dbReference type="InterPro" id="IPR006569">
    <property type="entry name" value="CID_dom"/>
</dbReference>
<dbReference type="Pfam" id="PF04818">
    <property type="entry name" value="CID"/>
    <property type="match status" value="1"/>
</dbReference>
<dbReference type="AlphaFoldDB" id="A0AAV1WME1"/>
<reference evidence="4 5" key="1">
    <citation type="submission" date="2024-03" db="EMBL/GenBank/DDBJ databases">
        <authorList>
            <person name="Martinez-Hernandez J."/>
        </authorList>
    </citation>
    <scope>NUCLEOTIDE SEQUENCE [LARGE SCALE GENOMIC DNA]</scope>
</reference>
<keyword evidence="1" id="KW-0507">mRNA processing</keyword>
<dbReference type="SUPFAM" id="SSF48464">
    <property type="entry name" value="ENTH/VHS domain"/>
    <property type="match status" value="1"/>
</dbReference>
<sequence length="1042" mass="113913">MDTRRSLDRSRGIEPGAKKPRLINELDRGSILGPPPLPRRQAASGVAKLGSARFGINGRDSEKSDLGRGGEDDDDDDDGGYHPQPPPHQELVVQYKTALAELTFNSKPIITNLTIIAGENVAAAKAVAGIVCSNIVEVPSEQKLPSLYLLDSIVKNIGRDYIKYFAERLPEVFCEAYRQVDPPVHSSMRHLFGTWKGVFPTQTLQMIEKELGFTSAANGSASTSASVRSDTQSQRPPNSIHVNPKYLERQRLQQSIKTKGGVNDMNEAILNSKEDTERALGSARPLLDPRITMKNNLRINRDAFNDSVPEKSIRESYGGNQYSSDTSSKLSLVVGRTFGRVTELGHDKPWYKEGGVVAETRSGQGNDFSLKHGFSNHEALKSMKLDAHRQPTLNITNKRSSVMSSNWKNSEEEEFTWDEMNTGVTGHGAPNVSNNLNTDTWTADDENLEGEDRLQIAHPFGAKVEREIFTVKKQLPAFVGHQSLSWKLQDQHSNDKLNLKPGRSEELLSNPGGFPTNTNSLSVGMQNRSFVPNAMTGMTKVMRQQQFDSAGAEFPSLPLNVRHPHPMQNLAEQDCPQTRKASQYLGSLQGQHTRDPSIAFPPNVQVGNLRRSQERDLQGPLSSATSFQPKLQQKLGPSQAEVTVKSKKLPHSKVTPARKISEQSTTSSMPAAAVKKGISPNKSIISSLPATSSLDTKNLQPQLEVKPTRSSGPSPTTLISSVSVVASSSSLGPLNDDSPTLPKITQQKAGQPPKGSTQLPPSSSMSSAQDAPSNVSNNNTSNPIANLLSSLVAKGLISSETESPAKVPTEMPSQLEEKTESIAASSSSPVASVSVSAAVPILSSRDEVDDTAKSSLALSKSTSTEIRNLIGFDFKPDVIREMHPSVISTLLDDLPHHCTVCGTRLKLQEQFDRHLEWHATREKEQSGLITASRKWYANSNDWIAGKDEYPSENELTDSVDVDDKETEENQLDTTVLADENQCLCVLCGELFEDVYCQERDEWMFKGAVYLNNTDGNSEMESRNLGPIIHAKCLSENPISSVA</sequence>
<dbReference type="FunFam" id="1.25.40.90:FF:000023">
    <property type="entry name" value="polyadenylation and cleavage factor homolog 4"/>
    <property type="match status" value="1"/>
</dbReference>
<feature type="compositionally biased region" description="Polar residues" evidence="2">
    <location>
        <begin position="620"/>
        <end position="631"/>
    </location>
</feature>
<dbReference type="InterPro" id="IPR013087">
    <property type="entry name" value="Znf_C2H2_type"/>
</dbReference>
<evidence type="ECO:0000259" key="3">
    <source>
        <dbReference type="PROSITE" id="PS51391"/>
    </source>
</evidence>
<dbReference type="GO" id="GO:0006369">
    <property type="term" value="P:termination of RNA polymerase II transcription"/>
    <property type="evidence" value="ECO:0007669"/>
    <property type="project" value="InterPro"/>
</dbReference>
<feature type="compositionally biased region" description="Low complexity" evidence="2">
    <location>
        <begin position="756"/>
        <end position="782"/>
    </location>
</feature>
<evidence type="ECO:0000256" key="1">
    <source>
        <dbReference type="ARBA" id="ARBA00022664"/>
    </source>
</evidence>
<dbReference type="InterPro" id="IPR045154">
    <property type="entry name" value="PCF11-like"/>
</dbReference>
<dbReference type="GO" id="GO:0003729">
    <property type="term" value="F:mRNA binding"/>
    <property type="evidence" value="ECO:0007669"/>
    <property type="project" value="InterPro"/>
</dbReference>
<feature type="domain" description="CID" evidence="3">
    <location>
        <begin position="87"/>
        <end position="215"/>
    </location>
</feature>
<dbReference type="GO" id="GO:0000993">
    <property type="term" value="F:RNA polymerase II complex binding"/>
    <property type="evidence" value="ECO:0007669"/>
    <property type="project" value="InterPro"/>
</dbReference>
<protein>
    <recommendedName>
        <fullName evidence="3">CID domain-containing protein</fullName>
    </recommendedName>
</protein>
<dbReference type="InterPro" id="IPR008942">
    <property type="entry name" value="ENTH_VHS"/>
</dbReference>
<feature type="region of interest" description="Disordered" evidence="2">
    <location>
        <begin position="612"/>
        <end position="675"/>
    </location>
</feature>
<dbReference type="GO" id="GO:0005737">
    <property type="term" value="C:cytoplasm"/>
    <property type="evidence" value="ECO:0007669"/>
    <property type="project" value="TreeGrafter"/>
</dbReference>
<feature type="compositionally biased region" description="Basic and acidic residues" evidence="2">
    <location>
        <begin position="1"/>
        <end position="12"/>
    </location>
</feature>
<dbReference type="Gene3D" id="1.25.40.90">
    <property type="match status" value="1"/>
</dbReference>
<feature type="region of interest" description="Disordered" evidence="2">
    <location>
        <begin position="801"/>
        <end position="824"/>
    </location>
</feature>
<organism evidence="4 5">
    <name type="scientific">Lupinus luteus</name>
    <name type="common">European yellow lupine</name>
    <dbReference type="NCBI Taxonomy" id="3873"/>
    <lineage>
        <taxon>Eukaryota</taxon>
        <taxon>Viridiplantae</taxon>
        <taxon>Streptophyta</taxon>
        <taxon>Embryophyta</taxon>
        <taxon>Tracheophyta</taxon>
        <taxon>Spermatophyta</taxon>
        <taxon>Magnoliopsida</taxon>
        <taxon>eudicotyledons</taxon>
        <taxon>Gunneridae</taxon>
        <taxon>Pentapetalae</taxon>
        <taxon>rosids</taxon>
        <taxon>fabids</taxon>
        <taxon>Fabales</taxon>
        <taxon>Fabaceae</taxon>
        <taxon>Papilionoideae</taxon>
        <taxon>50 kb inversion clade</taxon>
        <taxon>genistoids sensu lato</taxon>
        <taxon>core genistoids</taxon>
        <taxon>Genisteae</taxon>
        <taxon>Lupinus</taxon>
    </lineage>
</organism>
<dbReference type="Proteomes" id="UP001497480">
    <property type="component" value="Unassembled WGS sequence"/>
</dbReference>